<organism evidence="3 4">
    <name type="scientific">Mesosutterella faecium</name>
    <dbReference type="NCBI Taxonomy" id="2925194"/>
    <lineage>
        <taxon>Bacteria</taxon>
        <taxon>Pseudomonadati</taxon>
        <taxon>Pseudomonadota</taxon>
        <taxon>Betaproteobacteria</taxon>
        <taxon>Burkholderiales</taxon>
        <taxon>Sutterellaceae</taxon>
        <taxon>Mesosutterella</taxon>
    </lineage>
</organism>
<dbReference type="SMART" id="SM00672">
    <property type="entry name" value="CAP10"/>
    <property type="match status" value="1"/>
</dbReference>
<gene>
    <name evidence="3" type="ORF">MUN46_004280</name>
</gene>
<comment type="caution">
    <text evidence="3">The sequence shown here is derived from an EMBL/GenBank/DDBJ whole genome shotgun (WGS) entry which is preliminary data.</text>
</comment>
<accession>A0ABT7ILA8</accession>
<sequence length="330" mass="39096">MLRKDFNLYKIRPSYILKPRGKHIKLFYYVRCALRSLTPRFLLRIKKDRLFKSLATRPDRREILERAAYYNKLCSHFRLPAQAAAAGSIKNGGSNYDRDAYEILRFFSPEEKIATAFGDNTRVPGVPSICKSRPIAGDNANCVLLNLNKIRHFVFLKDHIPFEQKSDLAIFRGACFQPQRKRFMEMYFGRPFIDCGDTRRRDKVTENPEWHKPLITLYDHLKYKFILCIEGNDVATNLKWTMSSNSVAVMPRPHYETWFMEGRLIPNYHYIEIRDDFSDLEEKLRYYIAHPQEAKAIAHHANEWVQQFLDPDRELLTALLVMRRYFELED</sequence>
<evidence type="ECO:0000313" key="4">
    <source>
        <dbReference type="Proteomes" id="UP001165481"/>
    </source>
</evidence>
<evidence type="ECO:0000259" key="2">
    <source>
        <dbReference type="SMART" id="SM00672"/>
    </source>
</evidence>
<keyword evidence="4" id="KW-1185">Reference proteome</keyword>
<protein>
    <submittedName>
        <fullName evidence="3">Glycosyl transferase family 90</fullName>
    </submittedName>
</protein>
<feature type="domain" description="Glycosyl transferase CAP10" evidence="2">
    <location>
        <begin position="106"/>
        <end position="323"/>
    </location>
</feature>
<dbReference type="Proteomes" id="UP001165481">
    <property type="component" value="Unassembled WGS sequence"/>
</dbReference>
<dbReference type="RefSeq" id="WP_243376773.1">
    <property type="nucleotide sequence ID" value="NZ_JAKZJU020000001.1"/>
</dbReference>
<dbReference type="EMBL" id="JAKZJU020000001">
    <property type="protein sequence ID" value="MDL2059157.1"/>
    <property type="molecule type" value="Genomic_DNA"/>
</dbReference>
<dbReference type="PANTHER" id="PTHR12203">
    <property type="entry name" value="KDEL LYS-ASP-GLU-LEU CONTAINING - RELATED"/>
    <property type="match status" value="1"/>
</dbReference>
<keyword evidence="1 3" id="KW-0808">Transferase</keyword>
<dbReference type="InterPro" id="IPR006598">
    <property type="entry name" value="CAP10"/>
</dbReference>
<dbReference type="Pfam" id="PF05686">
    <property type="entry name" value="Glyco_transf_90"/>
    <property type="match status" value="1"/>
</dbReference>
<dbReference type="GO" id="GO:0016740">
    <property type="term" value="F:transferase activity"/>
    <property type="evidence" value="ECO:0007669"/>
    <property type="project" value="UniProtKB-KW"/>
</dbReference>
<reference evidence="3" key="1">
    <citation type="submission" date="2023-03" db="EMBL/GenBank/DDBJ databases">
        <title>Mesosutterella sp. nov. isolated from porcine feces.</title>
        <authorList>
            <person name="Yu S."/>
        </authorList>
    </citation>
    <scope>NUCLEOTIDE SEQUENCE</scope>
    <source>
        <strain evidence="3">AGMB02718</strain>
    </source>
</reference>
<evidence type="ECO:0000256" key="1">
    <source>
        <dbReference type="ARBA" id="ARBA00022679"/>
    </source>
</evidence>
<proteinExistence type="predicted"/>
<dbReference type="PANTHER" id="PTHR12203:SF35">
    <property type="entry name" value="PROTEIN O-GLUCOSYLTRANSFERASE 1"/>
    <property type="match status" value="1"/>
</dbReference>
<name>A0ABT7ILA8_9BURK</name>
<dbReference type="InterPro" id="IPR051091">
    <property type="entry name" value="O-Glucosyltr/Glycosyltrsf_90"/>
</dbReference>
<evidence type="ECO:0000313" key="3">
    <source>
        <dbReference type="EMBL" id="MDL2059157.1"/>
    </source>
</evidence>